<dbReference type="CDD" id="cd08958">
    <property type="entry name" value="FR_SDR_e"/>
    <property type="match status" value="1"/>
</dbReference>
<reference evidence="16" key="1">
    <citation type="submission" date="2018-01" db="EMBL/GenBank/DDBJ databases">
        <authorList>
            <person name="Mao J.F."/>
        </authorList>
    </citation>
    <scope>NUCLEOTIDE SEQUENCE</scope>
    <source>
        <strain evidence="16">Huo1</strain>
        <tissue evidence="16">Leaf</tissue>
    </source>
</reference>
<evidence type="ECO:0000256" key="12">
    <source>
        <dbReference type="ARBA" id="ARBA00048870"/>
    </source>
</evidence>
<keyword evidence="3" id="KW-0560">Oxidoreductase</keyword>
<evidence type="ECO:0000256" key="8">
    <source>
        <dbReference type="ARBA" id="ARBA00039057"/>
    </source>
</evidence>
<evidence type="ECO:0000256" key="3">
    <source>
        <dbReference type="ARBA" id="ARBA00023002"/>
    </source>
</evidence>
<dbReference type="InterPro" id="IPR036291">
    <property type="entry name" value="NAD(P)-bd_dom_sf"/>
</dbReference>
<evidence type="ECO:0000256" key="1">
    <source>
        <dbReference type="ARBA" id="ARBA00004935"/>
    </source>
</evidence>
<dbReference type="GO" id="GO:0009813">
    <property type="term" value="P:flavonoid biosynthetic process"/>
    <property type="evidence" value="ECO:0007669"/>
    <property type="project" value="UniProtKB-KW"/>
</dbReference>
<dbReference type="Gene3D" id="3.40.50.720">
    <property type="entry name" value="NAD(P)-binding Rossmann-like Domain"/>
    <property type="match status" value="2"/>
</dbReference>
<organism evidence="16">
    <name type="scientific">Salvia splendens</name>
    <name type="common">Scarlet sage</name>
    <dbReference type="NCBI Taxonomy" id="180675"/>
    <lineage>
        <taxon>Eukaryota</taxon>
        <taxon>Viridiplantae</taxon>
        <taxon>Streptophyta</taxon>
        <taxon>Embryophyta</taxon>
        <taxon>Tracheophyta</taxon>
        <taxon>Spermatophyta</taxon>
        <taxon>Magnoliopsida</taxon>
        <taxon>eudicotyledons</taxon>
        <taxon>Gunneridae</taxon>
        <taxon>Pentapetalae</taxon>
        <taxon>asterids</taxon>
        <taxon>lamiids</taxon>
        <taxon>Lamiales</taxon>
        <taxon>Lamiaceae</taxon>
        <taxon>Nepetoideae</taxon>
        <taxon>Mentheae</taxon>
        <taxon>Salviinae</taxon>
        <taxon>Salvia</taxon>
        <taxon>Salvia subgen. Calosphace</taxon>
        <taxon>core Calosphace</taxon>
    </lineage>
</organism>
<evidence type="ECO:0000256" key="9">
    <source>
        <dbReference type="ARBA" id="ARBA00039963"/>
    </source>
</evidence>
<comment type="function">
    <text evidence="6">Bifunctional enzyme involved in flavonoid metabolism.</text>
</comment>
<name>A0A8X8YXU8_SALSN</name>
<protein>
    <recommendedName>
        <fullName evidence="9">Dihydroflavonol 4-reductase</fullName>
        <ecNumber evidence="8">1.1.1.219</ecNumber>
        <ecNumber evidence="7">1.1.1.234</ecNumber>
    </recommendedName>
    <alternativeName>
        <fullName evidence="11">Dihydrokaempferol 4-reductase</fullName>
    </alternativeName>
    <alternativeName>
        <fullName evidence="10">Flavanone 4-reductase</fullName>
    </alternativeName>
</protein>
<evidence type="ECO:0000256" key="10">
    <source>
        <dbReference type="ARBA" id="ARBA00042087"/>
    </source>
</evidence>
<comment type="similarity">
    <text evidence="5">Belongs to the NAD(P)-dependent epimerase/dehydratase family. Dihydroflavonol-4-reductase subfamily.</text>
</comment>
<dbReference type="EC" id="1.1.1.234" evidence="7"/>
<evidence type="ECO:0000256" key="7">
    <source>
        <dbReference type="ARBA" id="ARBA00039055"/>
    </source>
</evidence>
<comment type="caution">
    <text evidence="16">The sequence shown here is derived from an EMBL/GenBank/DDBJ whole genome shotgun (WGS) entry which is preliminary data.</text>
</comment>
<keyword evidence="17" id="KW-1185">Reference proteome</keyword>
<dbReference type="Pfam" id="PF01370">
    <property type="entry name" value="Epimerase"/>
    <property type="match status" value="1"/>
</dbReference>
<evidence type="ECO:0000256" key="5">
    <source>
        <dbReference type="ARBA" id="ARBA00023445"/>
    </source>
</evidence>
<dbReference type="Pfam" id="PF05368">
    <property type="entry name" value="NmrA"/>
    <property type="match status" value="1"/>
</dbReference>
<comment type="catalytic activity">
    <reaction evidence="12">
        <text>(2S)-flavan-4-ol + NADP(+) = (2S)-flavanone + NADPH + H(+)</text>
        <dbReference type="Rhea" id="RHEA:11228"/>
        <dbReference type="ChEBI" id="CHEBI:15378"/>
        <dbReference type="ChEBI" id="CHEBI:15605"/>
        <dbReference type="ChEBI" id="CHEBI:15606"/>
        <dbReference type="ChEBI" id="CHEBI:57783"/>
        <dbReference type="ChEBI" id="CHEBI:58349"/>
        <dbReference type="EC" id="1.1.1.234"/>
    </reaction>
</comment>
<evidence type="ECO:0000256" key="13">
    <source>
        <dbReference type="ARBA" id="ARBA00049132"/>
    </source>
</evidence>
<dbReference type="FunFam" id="3.40.50.720:FF:000085">
    <property type="entry name" value="Dihydroflavonol reductase"/>
    <property type="match status" value="1"/>
</dbReference>
<dbReference type="InterPro" id="IPR050425">
    <property type="entry name" value="NAD(P)_dehydrat-like"/>
</dbReference>
<evidence type="ECO:0000256" key="6">
    <source>
        <dbReference type="ARBA" id="ARBA00037100"/>
    </source>
</evidence>
<evidence type="ECO:0000256" key="11">
    <source>
        <dbReference type="ARBA" id="ARBA00042831"/>
    </source>
</evidence>
<comment type="pathway">
    <text evidence="1">Pigment biosynthesis; anthocyanin biosynthesis.</text>
</comment>
<evidence type="ECO:0000313" key="17">
    <source>
        <dbReference type="Proteomes" id="UP000298416"/>
    </source>
</evidence>
<accession>A0A8X8YXU8</accession>
<dbReference type="PANTHER" id="PTHR10366">
    <property type="entry name" value="NAD DEPENDENT EPIMERASE/DEHYDRATASE"/>
    <property type="match status" value="1"/>
</dbReference>
<evidence type="ECO:0000259" key="15">
    <source>
        <dbReference type="Pfam" id="PF05368"/>
    </source>
</evidence>
<dbReference type="InterPro" id="IPR001509">
    <property type="entry name" value="Epimerase_deHydtase"/>
</dbReference>
<dbReference type="PANTHER" id="PTHR10366:SF849">
    <property type="entry name" value="NAD-DEPENDENT EPIMERASE_DEHYDRATASE DOMAIN-CONTAINING PROTEIN"/>
    <property type="match status" value="1"/>
</dbReference>
<evidence type="ECO:0000259" key="14">
    <source>
        <dbReference type="Pfam" id="PF01370"/>
    </source>
</evidence>
<feature type="domain" description="NmrA-like" evidence="15">
    <location>
        <begin position="155"/>
        <end position="237"/>
    </location>
</feature>
<proteinExistence type="inferred from homology"/>
<dbReference type="GO" id="GO:0045552">
    <property type="term" value="F:dihydroflavanol 4-reductase activity"/>
    <property type="evidence" value="ECO:0007669"/>
    <property type="project" value="UniProtKB-EC"/>
</dbReference>
<dbReference type="EC" id="1.1.1.219" evidence="8"/>
<comment type="catalytic activity">
    <reaction evidence="13">
        <text>a (2R,3S,4S)-leucoanthocyanidin + NADP(+) = a (2R,3R)-dihydroflavonol + NADPH + H(+)</text>
        <dbReference type="Rhea" id="RHEA:54444"/>
        <dbReference type="ChEBI" id="CHEBI:15378"/>
        <dbReference type="ChEBI" id="CHEBI:57783"/>
        <dbReference type="ChEBI" id="CHEBI:58349"/>
        <dbReference type="ChEBI" id="CHEBI:138176"/>
        <dbReference type="ChEBI" id="CHEBI:138188"/>
        <dbReference type="EC" id="1.1.1.219"/>
    </reaction>
</comment>
<keyword evidence="4" id="KW-0284">Flavonoid biosynthesis</keyword>
<dbReference type="InterPro" id="IPR008030">
    <property type="entry name" value="NmrA-like"/>
</dbReference>
<evidence type="ECO:0000256" key="4">
    <source>
        <dbReference type="ARBA" id="ARBA00023241"/>
    </source>
</evidence>
<gene>
    <name evidence="16" type="ORF">SASPL_156487</name>
</gene>
<evidence type="ECO:0000313" key="16">
    <source>
        <dbReference type="EMBL" id="KAG6383747.1"/>
    </source>
</evidence>
<dbReference type="Proteomes" id="UP000298416">
    <property type="component" value="Unassembled WGS sequence"/>
</dbReference>
<evidence type="ECO:0000256" key="2">
    <source>
        <dbReference type="ARBA" id="ARBA00022857"/>
    </source>
</evidence>
<dbReference type="GO" id="GO:0047890">
    <property type="term" value="F:flavanone 4-reductase activity"/>
    <property type="evidence" value="ECO:0007669"/>
    <property type="project" value="UniProtKB-EC"/>
</dbReference>
<feature type="domain" description="NAD-dependent epimerase/dehydratase" evidence="14">
    <location>
        <begin position="275"/>
        <end position="426"/>
    </location>
</feature>
<dbReference type="AlphaFoldDB" id="A0A8X8YXU8"/>
<reference evidence="16" key="2">
    <citation type="submission" date="2020-08" db="EMBL/GenBank/DDBJ databases">
        <title>Plant Genome Project.</title>
        <authorList>
            <person name="Zhang R.-G."/>
        </authorList>
    </citation>
    <scope>NUCLEOTIDE SEQUENCE</scope>
    <source>
        <strain evidence="16">Huo1</strain>
        <tissue evidence="16">Leaf</tissue>
    </source>
</reference>
<dbReference type="EMBL" id="PNBA02000411">
    <property type="protein sequence ID" value="KAG6383747.1"/>
    <property type="molecule type" value="Genomic_DNA"/>
</dbReference>
<sequence length="686" mass="75818">MENGAREWARFGYITPRLNHWPSAAAISQLELLYSSHSHQRSNPSANGRYCLVGRVAYWFEALHILKPNFPTLNLPTIAPEDRPTKLLYQISRERAESLGISFRPLEDTLKDSLNPMLPPKMMVRVEIGKLMEELCERDAEILRLHYSEREKSEMEKVVCVTGASGYIASWLIKLLLQHRYTVKATVRNLRDSSKVAHLTSLEGANERLRLYEADLLEEGSFDSAVDGCQTVFHTASPVALSVSDPQVLIPNLIPPFINGVNYSIDYTFWHLQTQLIDPALKGTVNVLNSCIKLSTINRVVITSSIASVMFNHDSLNLSDDVIVDETMFSDPIFCREKKEWYALSKTLAETATWKMARENGLDLVTLHPGFTIGPPLQPSLNLSCVALLNLIKQGKQLLPNGVYRYVDVRDVALAHIIAMENPSANGRYCLVGRVAYSFEAFDILKLNFPSLNLPTTENRPTKPPYQVSRKRAESLGISFRPLEESLKDSVECFRDRNLITFLSSSSIPRNGVSSILSECKLKALIVSSLTRTSRGDIDLDHDSVRVARDLNLPVNDAVNALDTELEPFLSDSGHQDDQFDKDLVQFERHKEDGVDVEDADVEVVDDVLEHGGEGRVASNVFAEGTGDPLRGGLRGAGAEELGTAEPDSGNTVILHAVGGTGELEDDIGPVAVEGGRVVSGGGGRL</sequence>
<dbReference type="SUPFAM" id="SSF51735">
    <property type="entry name" value="NAD(P)-binding Rossmann-fold domains"/>
    <property type="match status" value="1"/>
</dbReference>
<keyword evidence="2" id="KW-0521">NADP</keyword>